<evidence type="ECO:0000256" key="1">
    <source>
        <dbReference type="SAM" id="MobiDB-lite"/>
    </source>
</evidence>
<reference evidence="2" key="1">
    <citation type="journal article" date="2011" name="Environ. Microbiol.">
        <title>Genomic insights into the metabolic potential of the polycyclic aromatic hydrocarbon degrading sulfate-reducing Deltaproteobacterium N47.</title>
        <authorList>
            <person name="Bergmann F."/>
            <person name="Selesi D."/>
            <person name="Weinmaier T."/>
            <person name="Tischler P."/>
            <person name="Rattei T."/>
            <person name="Meckenstock R.U."/>
        </authorList>
    </citation>
    <scope>NUCLEOTIDE SEQUENCE</scope>
</reference>
<sequence length="76" mass="8954">MIQKIYEVDPLLCPKCQGPMKIISIIDQAEIIQKILRHLNLWDTRNHDPLPESPPYIPELTYDDSDSQIPAYDYWN</sequence>
<organism evidence="2">
    <name type="scientific">uncultured Desulfobacterium sp</name>
    <dbReference type="NCBI Taxonomy" id="201089"/>
    <lineage>
        <taxon>Bacteria</taxon>
        <taxon>Pseudomonadati</taxon>
        <taxon>Thermodesulfobacteriota</taxon>
        <taxon>Desulfobacteria</taxon>
        <taxon>Desulfobacterales</taxon>
        <taxon>Desulfobacteriaceae</taxon>
        <taxon>Desulfobacterium</taxon>
        <taxon>environmental samples</taxon>
    </lineage>
</organism>
<protein>
    <submittedName>
        <fullName evidence="2">Uncharacterized protein</fullName>
    </submittedName>
</protein>
<dbReference type="AlphaFoldDB" id="E1YHY5"/>
<name>E1YHY5_9BACT</name>
<proteinExistence type="predicted"/>
<evidence type="ECO:0000313" key="2">
    <source>
        <dbReference type="EMBL" id="CBX30254.1"/>
    </source>
</evidence>
<accession>E1YHY5</accession>
<gene>
    <name evidence="2" type="ORF">N47_D30630</name>
</gene>
<dbReference type="EMBL" id="FR695874">
    <property type="protein sequence ID" value="CBX30254.1"/>
    <property type="molecule type" value="Genomic_DNA"/>
</dbReference>
<feature type="region of interest" description="Disordered" evidence="1">
    <location>
        <begin position="53"/>
        <end position="76"/>
    </location>
</feature>